<evidence type="ECO:0000313" key="2">
    <source>
        <dbReference type="Proteomes" id="UP001055879"/>
    </source>
</evidence>
<name>A0ACB9ELS7_ARCLA</name>
<dbReference type="Proteomes" id="UP001055879">
    <property type="component" value="Linkage Group LG02"/>
</dbReference>
<comment type="caution">
    <text evidence="1">The sequence shown here is derived from an EMBL/GenBank/DDBJ whole genome shotgun (WGS) entry which is preliminary data.</text>
</comment>
<reference evidence="1 2" key="2">
    <citation type="journal article" date="2022" name="Mol. Ecol. Resour.">
        <title>The genomes of chicory, endive, great burdock and yacon provide insights into Asteraceae paleo-polyploidization history and plant inulin production.</title>
        <authorList>
            <person name="Fan W."/>
            <person name="Wang S."/>
            <person name="Wang H."/>
            <person name="Wang A."/>
            <person name="Jiang F."/>
            <person name="Liu H."/>
            <person name="Zhao H."/>
            <person name="Xu D."/>
            <person name="Zhang Y."/>
        </authorList>
    </citation>
    <scope>NUCLEOTIDE SEQUENCE [LARGE SCALE GENOMIC DNA]</scope>
    <source>
        <strain evidence="2">cv. Niubang</strain>
    </source>
</reference>
<accession>A0ACB9ELS7</accession>
<protein>
    <submittedName>
        <fullName evidence="1">Uncharacterized protein</fullName>
    </submittedName>
</protein>
<keyword evidence="2" id="KW-1185">Reference proteome</keyword>
<evidence type="ECO:0000313" key="1">
    <source>
        <dbReference type="EMBL" id="KAI3759750.1"/>
    </source>
</evidence>
<gene>
    <name evidence="1" type="ORF">L6452_07786</name>
</gene>
<reference evidence="2" key="1">
    <citation type="journal article" date="2022" name="Mol. Ecol. Resour.">
        <title>The genomes of chicory, endive, great burdock and yacon provide insights into Asteraceae palaeo-polyploidization history and plant inulin production.</title>
        <authorList>
            <person name="Fan W."/>
            <person name="Wang S."/>
            <person name="Wang H."/>
            <person name="Wang A."/>
            <person name="Jiang F."/>
            <person name="Liu H."/>
            <person name="Zhao H."/>
            <person name="Xu D."/>
            <person name="Zhang Y."/>
        </authorList>
    </citation>
    <scope>NUCLEOTIDE SEQUENCE [LARGE SCALE GENOMIC DNA]</scope>
    <source>
        <strain evidence="2">cv. Niubang</strain>
    </source>
</reference>
<proteinExistence type="predicted"/>
<organism evidence="1 2">
    <name type="scientific">Arctium lappa</name>
    <name type="common">Greater burdock</name>
    <name type="synonym">Lappa major</name>
    <dbReference type="NCBI Taxonomy" id="4217"/>
    <lineage>
        <taxon>Eukaryota</taxon>
        <taxon>Viridiplantae</taxon>
        <taxon>Streptophyta</taxon>
        <taxon>Embryophyta</taxon>
        <taxon>Tracheophyta</taxon>
        <taxon>Spermatophyta</taxon>
        <taxon>Magnoliopsida</taxon>
        <taxon>eudicotyledons</taxon>
        <taxon>Gunneridae</taxon>
        <taxon>Pentapetalae</taxon>
        <taxon>asterids</taxon>
        <taxon>campanulids</taxon>
        <taxon>Asterales</taxon>
        <taxon>Asteraceae</taxon>
        <taxon>Carduoideae</taxon>
        <taxon>Cardueae</taxon>
        <taxon>Arctiinae</taxon>
        <taxon>Arctium</taxon>
    </lineage>
</organism>
<dbReference type="EMBL" id="CM042048">
    <property type="protein sequence ID" value="KAI3759750.1"/>
    <property type="molecule type" value="Genomic_DNA"/>
</dbReference>
<sequence>MTTYGTIPTSPLEGTNLKYLSTAKARIKSGLGTRRPWKEMFNLRWINFPHGVSDGFSRIGTNVGYFRMNYVIIMLLILFLSLLWHPVSLIVFVVMMAAWLFLYFLRDEPLMIFHRVIDDRVVLVVLFVVTIVLLLLTGATMNILSSILIELAVVVVHAALRRIDDLSFDEDLLDAGGYLASSSS</sequence>